<sequence>MSSVQKDIESPEYLHKFHKKPIFVKPVTLEEKEFKINGYCFYDPKREMDEKSTFYSRLYDMKEKLEETAIPGWRNAAEVFKERAREMASFYSWKKIDDHFKINIKKNAVSQRINRMGKFFLFYYGERDWVECLTYYRERDIVEKGFKVMKNDIQSLPLNTNKDSTTKGFIFVCFIGLIIRMKLLSMMKETKIIEDYTVESLLLELEKIRKVELQNGEVIVTELTRKQKEIMEKLNLCA</sequence>
<dbReference type="Proteomes" id="UP000033096">
    <property type="component" value="Chromosome"/>
</dbReference>
<dbReference type="EMBL" id="CP009520">
    <property type="protein sequence ID" value="AKB42673.1"/>
    <property type="molecule type" value="Genomic_DNA"/>
</dbReference>
<evidence type="ECO:0000313" key="2">
    <source>
        <dbReference type="Proteomes" id="UP000033096"/>
    </source>
</evidence>
<proteinExistence type="predicted"/>
<dbReference type="PANTHER" id="PTHR34614:SF2">
    <property type="entry name" value="TRANSPOSASE IS4-LIKE DOMAIN-CONTAINING PROTEIN"/>
    <property type="match status" value="1"/>
</dbReference>
<reference evidence="1 2" key="1">
    <citation type="submission" date="2014-07" db="EMBL/GenBank/DDBJ databases">
        <title>Methanogenic archaea and the global carbon cycle.</title>
        <authorList>
            <person name="Henriksen J.R."/>
            <person name="Luke J."/>
            <person name="Reinhart S."/>
            <person name="Benedict M.N."/>
            <person name="Youngblut N.D."/>
            <person name="Metcalf M.E."/>
            <person name="Whitaker R.J."/>
            <person name="Metcalf W.W."/>
        </authorList>
    </citation>
    <scope>NUCLEOTIDE SEQUENCE [LARGE SCALE GENOMIC DNA]</scope>
    <source>
        <strain evidence="1 2">Z-761</strain>
    </source>
</reference>
<dbReference type="PANTHER" id="PTHR34614">
    <property type="match status" value="1"/>
</dbReference>
<dbReference type="STRING" id="1434123.MSVAZ_0404"/>
<dbReference type="InterPro" id="IPR047654">
    <property type="entry name" value="IS1634_transpos"/>
</dbReference>
<keyword evidence="2" id="KW-1185">Reference proteome</keyword>
<dbReference type="AlphaFoldDB" id="A0A0E3Q372"/>
<dbReference type="KEGG" id="mvc:MSVAZ_0404"/>
<protein>
    <submittedName>
        <fullName evidence="1">Mobile element protein</fullName>
    </submittedName>
</protein>
<gene>
    <name evidence="1" type="ORF">MSVAZ_0404</name>
</gene>
<dbReference type="HOGENOM" id="CLU_031289_0_0_2"/>
<dbReference type="PATRIC" id="fig|1434123.4.peg.426"/>
<name>A0A0E3Q372_9EURY</name>
<accession>A0A0E3Q372</accession>
<dbReference type="NCBIfam" id="NF033559">
    <property type="entry name" value="transpos_IS1634"/>
    <property type="match status" value="1"/>
</dbReference>
<evidence type="ECO:0000313" key="1">
    <source>
        <dbReference type="EMBL" id="AKB42673.1"/>
    </source>
</evidence>
<organism evidence="1 2">
    <name type="scientific">Methanosarcina vacuolata Z-761</name>
    <dbReference type="NCBI Taxonomy" id="1434123"/>
    <lineage>
        <taxon>Archaea</taxon>
        <taxon>Methanobacteriati</taxon>
        <taxon>Methanobacteriota</taxon>
        <taxon>Stenosarchaea group</taxon>
        <taxon>Methanomicrobia</taxon>
        <taxon>Methanosarcinales</taxon>
        <taxon>Methanosarcinaceae</taxon>
        <taxon>Methanosarcina</taxon>
    </lineage>
</organism>